<dbReference type="Proteomes" id="UP001633002">
    <property type="component" value="Unassembled WGS sequence"/>
</dbReference>
<protein>
    <submittedName>
        <fullName evidence="3">Uncharacterized protein</fullName>
    </submittedName>
</protein>
<gene>
    <name evidence="3" type="ORF">R1sor_014984</name>
</gene>
<evidence type="ECO:0000313" key="4">
    <source>
        <dbReference type="Proteomes" id="UP001633002"/>
    </source>
</evidence>
<keyword evidence="2" id="KW-0472">Membrane</keyword>
<proteinExistence type="predicted"/>
<name>A0ABD3HE65_9MARC</name>
<dbReference type="EMBL" id="JBJQOH010000004">
    <property type="protein sequence ID" value="KAL3688675.1"/>
    <property type="molecule type" value="Genomic_DNA"/>
</dbReference>
<feature type="transmembrane region" description="Helical" evidence="2">
    <location>
        <begin position="60"/>
        <end position="78"/>
    </location>
</feature>
<keyword evidence="4" id="KW-1185">Reference proteome</keyword>
<evidence type="ECO:0000313" key="3">
    <source>
        <dbReference type="EMBL" id="KAL3688675.1"/>
    </source>
</evidence>
<evidence type="ECO:0000256" key="2">
    <source>
        <dbReference type="SAM" id="Phobius"/>
    </source>
</evidence>
<sequence>MPDYDRTRSGSMMMLRRNSSVALPRGGSGEEVERRRGKVHYGPGGLPTEGIVPAPRTRPWVSWLALILFIGFLALQFWPVAVSENVILPDGVESNWIGNPDEVVEKGMSLELIRRQWDPEFVVAGEDGDSNMQKMKRVILQQFLEKKDKKKQPHSTSSLLRTRRTWAPRILLNHSTNRIRP</sequence>
<reference evidence="3 4" key="1">
    <citation type="submission" date="2024-09" db="EMBL/GenBank/DDBJ databases">
        <title>Chromosome-scale assembly of Riccia sorocarpa.</title>
        <authorList>
            <person name="Paukszto L."/>
        </authorList>
    </citation>
    <scope>NUCLEOTIDE SEQUENCE [LARGE SCALE GENOMIC DNA]</scope>
    <source>
        <strain evidence="3">LP-2024</strain>
        <tissue evidence="3">Aerial parts of the thallus</tissue>
    </source>
</reference>
<keyword evidence="2" id="KW-1133">Transmembrane helix</keyword>
<feature type="region of interest" description="Disordered" evidence="1">
    <location>
        <begin position="21"/>
        <end position="40"/>
    </location>
</feature>
<evidence type="ECO:0000256" key="1">
    <source>
        <dbReference type="SAM" id="MobiDB-lite"/>
    </source>
</evidence>
<accession>A0ABD3HE65</accession>
<keyword evidence="2" id="KW-0812">Transmembrane</keyword>
<organism evidence="3 4">
    <name type="scientific">Riccia sorocarpa</name>
    <dbReference type="NCBI Taxonomy" id="122646"/>
    <lineage>
        <taxon>Eukaryota</taxon>
        <taxon>Viridiplantae</taxon>
        <taxon>Streptophyta</taxon>
        <taxon>Embryophyta</taxon>
        <taxon>Marchantiophyta</taxon>
        <taxon>Marchantiopsida</taxon>
        <taxon>Marchantiidae</taxon>
        <taxon>Marchantiales</taxon>
        <taxon>Ricciaceae</taxon>
        <taxon>Riccia</taxon>
    </lineage>
</organism>
<comment type="caution">
    <text evidence="3">The sequence shown here is derived from an EMBL/GenBank/DDBJ whole genome shotgun (WGS) entry which is preliminary data.</text>
</comment>
<dbReference type="AlphaFoldDB" id="A0ABD3HE65"/>